<comment type="caution">
    <text evidence="1">The sequence shown here is derived from an EMBL/GenBank/DDBJ whole genome shotgun (WGS) entry which is preliminary data.</text>
</comment>
<dbReference type="Proteomes" id="UP000176741">
    <property type="component" value="Unassembled WGS sequence"/>
</dbReference>
<organism evidence="1 2">
    <name type="scientific">Candidatus Woesebacteria bacterium RIFCSPHIGHO2_01_FULL_38_26b</name>
    <dbReference type="NCBI Taxonomy" id="1802491"/>
    <lineage>
        <taxon>Bacteria</taxon>
        <taxon>Candidatus Woeseibacteriota</taxon>
    </lineage>
</organism>
<evidence type="ECO:0000313" key="2">
    <source>
        <dbReference type="Proteomes" id="UP000176741"/>
    </source>
</evidence>
<dbReference type="EMBL" id="MGGD01000079">
    <property type="protein sequence ID" value="OGM19186.1"/>
    <property type="molecule type" value="Genomic_DNA"/>
</dbReference>
<name>A0A1F7XVZ0_9BACT</name>
<protein>
    <submittedName>
        <fullName evidence="1">Uncharacterized protein</fullName>
    </submittedName>
</protein>
<reference evidence="1 2" key="1">
    <citation type="journal article" date="2016" name="Nat. Commun.">
        <title>Thousands of microbial genomes shed light on interconnected biogeochemical processes in an aquifer system.</title>
        <authorList>
            <person name="Anantharaman K."/>
            <person name="Brown C.T."/>
            <person name="Hug L.A."/>
            <person name="Sharon I."/>
            <person name="Castelle C.J."/>
            <person name="Probst A.J."/>
            <person name="Thomas B.C."/>
            <person name="Singh A."/>
            <person name="Wilkins M.J."/>
            <person name="Karaoz U."/>
            <person name="Brodie E.L."/>
            <person name="Williams K.H."/>
            <person name="Hubbard S.S."/>
            <person name="Banfield J.F."/>
        </authorList>
    </citation>
    <scope>NUCLEOTIDE SEQUENCE [LARGE SCALE GENOMIC DNA]</scope>
</reference>
<gene>
    <name evidence="1" type="ORF">A2771_02620</name>
</gene>
<dbReference type="AlphaFoldDB" id="A0A1F7XVZ0"/>
<sequence length="225" mass="25569">MSIETGQVEIGVPDKEILVRELDQIKRFTDAGLYTLVDPANFQELSHIDPDLVTTYKLEAIGTREALLYRGLRNASGVDELKEIILDEMALIRNEMRGIKFCRSDNEKSNFTFNPFWMSNEEREGLFAAIRLGAYEAINTLNYPALDSISRQEVNELKCMAISERLIRLETIKGQRKTSLQGFVGIMSDQDPIIGDINSKIKKLLSLQKEIYFEGIIVDNDSISK</sequence>
<proteinExistence type="predicted"/>
<accession>A0A1F7XVZ0</accession>
<evidence type="ECO:0000313" key="1">
    <source>
        <dbReference type="EMBL" id="OGM19186.1"/>
    </source>
</evidence>